<reference evidence="1" key="1">
    <citation type="submission" date="2020-12" db="EMBL/GenBank/DDBJ databases">
        <title>Bacterial taxonomy.</title>
        <authorList>
            <person name="Pan X."/>
        </authorList>
    </citation>
    <scope>NUCLEOTIDE SEQUENCE</scope>
    <source>
        <strain evidence="1">B2012</strain>
    </source>
</reference>
<organism evidence="1 2">
    <name type="scientific">Acuticoccus mangrovi</name>
    <dbReference type="NCBI Taxonomy" id="2796142"/>
    <lineage>
        <taxon>Bacteria</taxon>
        <taxon>Pseudomonadati</taxon>
        <taxon>Pseudomonadota</taxon>
        <taxon>Alphaproteobacteria</taxon>
        <taxon>Hyphomicrobiales</taxon>
        <taxon>Amorphaceae</taxon>
        <taxon>Acuticoccus</taxon>
    </lineage>
</organism>
<dbReference type="RefSeq" id="WP_198880969.1">
    <property type="nucleotide sequence ID" value="NZ_JAEKJA010000003.1"/>
</dbReference>
<accession>A0A934MF46</accession>
<comment type="caution">
    <text evidence="1">The sequence shown here is derived from an EMBL/GenBank/DDBJ whole genome shotgun (WGS) entry which is preliminary data.</text>
</comment>
<evidence type="ECO:0000313" key="2">
    <source>
        <dbReference type="Proteomes" id="UP000609531"/>
    </source>
</evidence>
<gene>
    <name evidence="1" type="ORF">JCR33_05225</name>
</gene>
<dbReference type="EMBL" id="JAEKJA010000003">
    <property type="protein sequence ID" value="MBJ3775078.1"/>
    <property type="molecule type" value="Genomic_DNA"/>
</dbReference>
<sequence length="89" mass="8755">MPAQDPFQLYQRGASAPAADAFSITPNDGTDLATAARAIYVGGGGDLAVVTLGGTSITFVSVAAGSVLPCSVARVLATNTTATDIVGLV</sequence>
<dbReference type="AlphaFoldDB" id="A0A934MF46"/>
<keyword evidence="2" id="KW-1185">Reference proteome</keyword>
<protein>
    <submittedName>
        <fullName evidence="1">Uncharacterized protein</fullName>
    </submittedName>
</protein>
<evidence type="ECO:0000313" key="1">
    <source>
        <dbReference type="EMBL" id="MBJ3775078.1"/>
    </source>
</evidence>
<dbReference type="Proteomes" id="UP000609531">
    <property type="component" value="Unassembled WGS sequence"/>
</dbReference>
<proteinExistence type="predicted"/>
<name>A0A934MF46_9HYPH</name>